<dbReference type="EMBL" id="VIIS01000001">
    <property type="protein sequence ID" value="KAF0314771.1"/>
    <property type="molecule type" value="Genomic_DNA"/>
</dbReference>
<sequence length="780" mass="86633">MSAKADVQRYADMLKKAGSDTEKFAALLMVTKLVNAADCGEEERKQLFDAIGFKYLLRMLGSPAPPGCPPELFRSIALTILSCFSQDESVSGSPAMAEAVPLICDVLREASGDEEQLVMLSDGYQCLEAAARAGGPGRAALLAPAPVTLLVDVICSTLCGAEAAWRLLRRLLRAERAAVWRGRPELFTRLMRSLTMDLQLEETEQRWTLCADLRVALLSAPEPLPESEPDQWRRPLLDALLTMLTSRLTAQQRGPVLLLTAAVVEVLGVRHTALEPDRQRQLVMVYTNLFCIEIRMGLEDRTLAQAVKHSELLTSSFLVLEKMFEMLIGESPIEFDAKQRQQLIVAMRGACGAVITFLTAVMKEDAPELSRTQTMFIYSCIRVALAWLAETMFIYSCIRVALAWLAEVGQGSGQVRGHSVQTMFIYSCIRVALAWLAEVGQGSGQVRGHSVQTMFIYSCIRVALAWLAEETAYPDEVLHLVPFLLRMCTETFEMRRQQSAAAAAAEVPDLLRMLLPALCHLTADDRARYVLLMLDCDQTLIEYFHHRWELAAPLLSEPRPAAQLDDPPAEPVQALITVCGCLMNIVVMEADRVTASSEFLSLQRFLVQQLAGVDGSHLVLRSNLTVLGLLLLHRHAAAARQHQTELVRFAQAAVRFLWDAHNVDDSLNQQSVVVATRYRGVWDDLKELWFLGLQVLSQLAAEVDWLTEFILDSGWVTEIVRMFGSVRFGYAEESVIKAFEGFLVSLARASPAALEAVKAADGEKVCRTHRMRELAALVKK</sequence>
<proteinExistence type="inferred from homology"/>
<gene>
    <name evidence="2" type="ORF">FJT64_000039</name>
</gene>
<reference evidence="2 3" key="1">
    <citation type="submission" date="2019-07" db="EMBL/GenBank/DDBJ databases">
        <title>Draft genome assembly of a fouling barnacle, Amphibalanus amphitrite (Darwin, 1854): The first reference genome for Thecostraca.</title>
        <authorList>
            <person name="Kim W."/>
        </authorList>
    </citation>
    <scope>NUCLEOTIDE SEQUENCE [LARGE SCALE GENOMIC DNA]</scope>
    <source>
        <strain evidence="2">SNU_AA5</strain>
        <tissue evidence="2">Soma without cirri and trophi</tissue>
    </source>
</reference>
<dbReference type="GO" id="GO:0048168">
    <property type="term" value="P:regulation of neuronal synaptic plasticity"/>
    <property type="evidence" value="ECO:0007669"/>
    <property type="project" value="TreeGrafter"/>
</dbReference>
<dbReference type="Proteomes" id="UP000440578">
    <property type="component" value="Unassembled WGS sequence"/>
</dbReference>
<evidence type="ECO:0000313" key="2">
    <source>
        <dbReference type="EMBL" id="KAF0314770.1"/>
    </source>
</evidence>
<dbReference type="GO" id="GO:0030425">
    <property type="term" value="C:dendrite"/>
    <property type="evidence" value="ECO:0007669"/>
    <property type="project" value="TreeGrafter"/>
</dbReference>
<dbReference type="InterPro" id="IPR008709">
    <property type="entry name" value="Neurochondrin"/>
</dbReference>
<name>A0A6A4XEE5_AMPAM</name>
<keyword evidence="3" id="KW-1185">Reference proteome</keyword>
<accession>A0A6A4XEE5</accession>
<evidence type="ECO:0000256" key="1">
    <source>
        <dbReference type="ARBA" id="ARBA00006927"/>
    </source>
</evidence>
<organism evidence="2 3">
    <name type="scientific">Amphibalanus amphitrite</name>
    <name type="common">Striped barnacle</name>
    <name type="synonym">Balanus amphitrite</name>
    <dbReference type="NCBI Taxonomy" id="1232801"/>
    <lineage>
        <taxon>Eukaryota</taxon>
        <taxon>Metazoa</taxon>
        <taxon>Ecdysozoa</taxon>
        <taxon>Arthropoda</taxon>
        <taxon>Crustacea</taxon>
        <taxon>Multicrustacea</taxon>
        <taxon>Cirripedia</taxon>
        <taxon>Thoracica</taxon>
        <taxon>Thoracicalcarea</taxon>
        <taxon>Balanomorpha</taxon>
        <taxon>Balanoidea</taxon>
        <taxon>Balanidae</taxon>
        <taxon>Amphibalaninae</taxon>
        <taxon>Amphibalanus</taxon>
    </lineage>
</organism>
<evidence type="ECO:0000313" key="3">
    <source>
        <dbReference type="Proteomes" id="UP000440578"/>
    </source>
</evidence>
<dbReference type="EMBL" id="VIIS01000001">
    <property type="protein sequence ID" value="KAF0314772.1"/>
    <property type="molecule type" value="Genomic_DNA"/>
</dbReference>
<protein>
    <submittedName>
        <fullName evidence="2">Neurochondrin</fullName>
    </submittedName>
</protein>
<dbReference type="PANTHER" id="PTHR13109:SF7">
    <property type="entry name" value="NEUROCHONDRIN"/>
    <property type="match status" value="1"/>
</dbReference>
<dbReference type="Pfam" id="PF05536">
    <property type="entry name" value="Neurochondrin"/>
    <property type="match status" value="2"/>
</dbReference>
<dbReference type="OrthoDB" id="1694274at2759"/>
<dbReference type="GO" id="GO:0031175">
    <property type="term" value="P:neuron projection development"/>
    <property type="evidence" value="ECO:0007669"/>
    <property type="project" value="TreeGrafter"/>
</dbReference>
<comment type="caution">
    <text evidence="2">The sequence shown here is derived from an EMBL/GenBank/DDBJ whole genome shotgun (WGS) entry which is preliminary data.</text>
</comment>
<dbReference type="PANTHER" id="PTHR13109">
    <property type="entry name" value="NEUROCHONDRIN"/>
    <property type="match status" value="1"/>
</dbReference>
<dbReference type="EMBL" id="VIIS01000001">
    <property type="protein sequence ID" value="KAF0314769.1"/>
    <property type="molecule type" value="Genomic_DNA"/>
</dbReference>
<dbReference type="AlphaFoldDB" id="A0A6A4XEE5"/>
<comment type="similarity">
    <text evidence="1">Belongs to the neurochondrin family.</text>
</comment>
<dbReference type="EMBL" id="VIIS01000001">
    <property type="protein sequence ID" value="KAF0314770.1"/>
    <property type="molecule type" value="Genomic_DNA"/>
</dbReference>